<protein>
    <submittedName>
        <fullName evidence="1">Uncharacterized protein</fullName>
    </submittedName>
</protein>
<dbReference type="Proteomes" id="UP001058739">
    <property type="component" value="Chromosome 02"/>
</dbReference>
<reference evidence="1" key="1">
    <citation type="submission" date="2022-06" db="EMBL/GenBank/DDBJ databases">
        <title>Complete Genome Sequence of Deoxynivalenol-bioadsorption Ochrobactrum pseudintermedium ASAG-D25.</title>
        <authorList>
            <person name="Wang N."/>
        </authorList>
    </citation>
    <scope>NUCLEOTIDE SEQUENCE</scope>
    <source>
        <strain evidence="1">ASAG-D25</strain>
    </source>
</reference>
<name>A0ABY5UF57_9HYPH</name>
<dbReference type="EMBL" id="CP099968">
    <property type="protein sequence ID" value="UWL61958.1"/>
    <property type="molecule type" value="Genomic_DNA"/>
</dbReference>
<evidence type="ECO:0000313" key="1">
    <source>
        <dbReference type="EMBL" id="UWL61958.1"/>
    </source>
</evidence>
<proteinExistence type="predicted"/>
<keyword evidence="2" id="KW-1185">Reference proteome</keyword>
<accession>A0ABY5UF57</accession>
<evidence type="ECO:0000313" key="2">
    <source>
        <dbReference type="Proteomes" id="UP001058739"/>
    </source>
</evidence>
<sequence length="99" mass="10962">MFREMYGRSKYAYAHIGHLHSDEGRKSGLMYVERHETLAAPDAYAAGGGWLSGRSAKVITYSKLHGEVSRLTLRPEMVKGAARMPVAANDNVARERRAA</sequence>
<dbReference type="RefSeq" id="WP_235925381.1">
    <property type="nucleotide sequence ID" value="NZ_CP099968.1"/>
</dbReference>
<gene>
    <name evidence="1" type="ORF">NIK97_18985</name>
</gene>
<organism evidence="1 2">
    <name type="scientific">Brucella pseudintermedia</name>
    <dbReference type="NCBI Taxonomy" id="370111"/>
    <lineage>
        <taxon>Bacteria</taxon>
        <taxon>Pseudomonadati</taxon>
        <taxon>Pseudomonadota</taxon>
        <taxon>Alphaproteobacteria</taxon>
        <taxon>Hyphomicrobiales</taxon>
        <taxon>Brucellaceae</taxon>
        <taxon>Brucella/Ochrobactrum group</taxon>
        <taxon>Brucella</taxon>
    </lineage>
</organism>